<evidence type="ECO:0000313" key="1">
    <source>
        <dbReference type="EMBL" id="MSN96657.1"/>
    </source>
</evidence>
<gene>
    <name evidence="1" type="ORF">F1B92_05695</name>
</gene>
<dbReference type="Proteomes" id="UP000476338">
    <property type="component" value="Unassembled WGS sequence"/>
</dbReference>
<keyword evidence="2" id="KW-1185">Reference proteome</keyword>
<reference evidence="1 2" key="2">
    <citation type="submission" date="2020-03" db="EMBL/GenBank/DDBJ databases">
        <title>Campylobacter portucalensis sp. nov., a new species of Campylobacter isolated from the reproductive tract of bulls.</title>
        <authorList>
            <person name="Silva M.F."/>
            <person name="Pereira G."/>
            <person name="Carneiro C."/>
            <person name="Hemphill A."/>
            <person name="Mateus L."/>
            <person name="Lopes-Da-Costa L."/>
            <person name="Silva E."/>
        </authorList>
    </citation>
    <scope>NUCLEOTIDE SEQUENCE [LARGE SCALE GENOMIC DNA]</scope>
    <source>
        <strain evidence="1 2">FMV-PI01</strain>
    </source>
</reference>
<proteinExistence type="predicted"/>
<accession>A0A6L5WK93</accession>
<protein>
    <submittedName>
        <fullName evidence="1">Transposase</fullName>
    </submittedName>
</protein>
<reference evidence="1 2" key="1">
    <citation type="submission" date="2019-09" db="EMBL/GenBank/DDBJ databases">
        <authorList>
            <person name="Silva M."/>
            <person name="Pereira G."/>
            <person name="Lopes-Da-Costa L."/>
            <person name="Silva E."/>
        </authorList>
    </citation>
    <scope>NUCLEOTIDE SEQUENCE [LARGE SCALE GENOMIC DNA]</scope>
    <source>
        <strain evidence="1 2">FMV-PI01</strain>
    </source>
</reference>
<name>A0A6L5WK93_9BACT</name>
<evidence type="ECO:0000313" key="2">
    <source>
        <dbReference type="Proteomes" id="UP000476338"/>
    </source>
</evidence>
<organism evidence="1 2">
    <name type="scientific">Campylobacter portucalensis</name>
    <dbReference type="NCBI Taxonomy" id="2608384"/>
    <lineage>
        <taxon>Bacteria</taxon>
        <taxon>Pseudomonadati</taxon>
        <taxon>Campylobacterota</taxon>
        <taxon>Epsilonproteobacteria</taxon>
        <taxon>Campylobacterales</taxon>
        <taxon>Campylobacteraceae</taxon>
        <taxon>Campylobacter</taxon>
    </lineage>
</organism>
<dbReference type="EMBL" id="VWSJ01000023">
    <property type="protein sequence ID" value="MSN96657.1"/>
    <property type="molecule type" value="Genomic_DNA"/>
</dbReference>
<comment type="caution">
    <text evidence="1">The sequence shown here is derived from an EMBL/GenBank/DDBJ whole genome shotgun (WGS) entry which is preliminary data.</text>
</comment>
<dbReference type="AlphaFoldDB" id="A0A6L5WK93"/>
<sequence>MIAIIAIQIDRDYNASLNIYSRASTLSGEFVKLIKVG</sequence>